<dbReference type="OMA" id="DLLATHW"/>
<proteinExistence type="predicted"/>
<dbReference type="Proteomes" id="UP000001861">
    <property type="component" value="Unassembled WGS sequence"/>
</dbReference>
<evidence type="ECO:0008006" key="3">
    <source>
        <dbReference type="Google" id="ProtNLM"/>
    </source>
</evidence>
<evidence type="ECO:0000313" key="2">
    <source>
        <dbReference type="Proteomes" id="UP000001861"/>
    </source>
</evidence>
<dbReference type="EMBL" id="AACS02000008">
    <property type="protein sequence ID" value="EAU86317.2"/>
    <property type="molecule type" value="Genomic_DNA"/>
</dbReference>
<organism evidence="1 2">
    <name type="scientific">Coprinopsis cinerea (strain Okayama-7 / 130 / ATCC MYA-4618 / FGSC 9003)</name>
    <name type="common">Inky cap fungus</name>
    <name type="synonym">Hormographiella aspergillata</name>
    <dbReference type="NCBI Taxonomy" id="240176"/>
    <lineage>
        <taxon>Eukaryota</taxon>
        <taxon>Fungi</taxon>
        <taxon>Dikarya</taxon>
        <taxon>Basidiomycota</taxon>
        <taxon>Agaricomycotina</taxon>
        <taxon>Agaricomycetes</taxon>
        <taxon>Agaricomycetidae</taxon>
        <taxon>Agaricales</taxon>
        <taxon>Agaricineae</taxon>
        <taxon>Psathyrellaceae</taxon>
        <taxon>Coprinopsis</taxon>
    </lineage>
</organism>
<accession>A8NQD5</accession>
<sequence>MAAALPSLEEQLLSATNAFLKALACNLSPLRLLSFFSSSSPVTLQHAQARCPHAQTSRFTGLNAVRSYFDLLTAHWTRSAMQIHSRPWLDVQKRRIVIDASVTWMWRSSGRTWTEDFICTIDYDDAFKIVSFVVETESPPETCIMTAKDIPSVSAASFPAIRPSSPLAPSPRRSYFSELHRI</sequence>
<name>A8NQD5_COPC7</name>
<dbReference type="AlphaFoldDB" id="A8NQD5"/>
<dbReference type="HOGENOM" id="CLU_117276_0_0_1"/>
<dbReference type="GeneID" id="6012064"/>
<comment type="caution">
    <text evidence="1">The sequence shown here is derived from an EMBL/GenBank/DDBJ whole genome shotgun (WGS) entry which is preliminary data.</text>
</comment>
<gene>
    <name evidence="1" type="ORF">CC1G_08041</name>
</gene>
<evidence type="ECO:0000313" key="1">
    <source>
        <dbReference type="EMBL" id="EAU86317.2"/>
    </source>
</evidence>
<dbReference type="OrthoDB" id="3352776at2759"/>
<dbReference type="eggNOG" id="ENOG502RBRP">
    <property type="taxonomic scope" value="Eukaryota"/>
</dbReference>
<protein>
    <recommendedName>
        <fullName evidence="3">SnoaL-like domain-containing protein</fullName>
    </recommendedName>
</protein>
<keyword evidence="2" id="KW-1185">Reference proteome</keyword>
<dbReference type="KEGG" id="cci:CC1G_08041"/>
<dbReference type="InParanoid" id="A8NQD5"/>
<dbReference type="VEuPathDB" id="FungiDB:CC1G_08041"/>
<dbReference type="RefSeq" id="XP_001835532.2">
    <property type="nucleotide sequence ID" value="XM_001835480.2"/>
</dbReference>
<reference evidence="1 2" key="1">
    <citation type="journal article" date="2010" name="Proc. Natl. Acad. Sci. U.S.A.">
        <title>Insights into evolution of multicellular fungi from the assembled chromosomes of the mushroom Coprinopsis cinerea (Coprinus cinereus).</title>
        <authorList>
            <person name="Stajich J.E."/>
            <person name="Wilke S.K."/>
            <person name="Ahren D."/>
            <person name="Au C.H."/>
            <person name="Birren B.W."/>
            <person name="Borodovsky M."/>
            <person name="Burns C."/>
            <person name="Canback B."/>
            <person name="Casselton L.A."/>
            <person name="Cheng C.K."/>
            <person name="Deng J."/>
            <person name="Dietrich F.S."/>
            <person name="Fargo D.C."/>
            <person name="Farman M.L."/>
            <person name="Gathman A.C."/>
            <person name="Goldberg J."/>
            <person name="Guigo R."/>
            <person name="Hoegger P.J."/>
            <person name="Hooker J.B."/>
            <person name="Huggins A."/>
            <person name="James T.Y."/>
            <person name="Kamada T."/>
            <person name="Kilaru S."/>
            <person name="Kodira C."/>
            <person name="Kues U."/>
            <person name="Kupfer D."/>
            <person name="Kwan H.S."/>
            <person name="Lomsadze A."/>
            <person name="Li W."/>
            <person name="Lilly W.W."/>
            <person name="Ma L.J."/>
            <person name="Mackey A.J."/>
            <person name="Manning G."/>
            <person name="Martin F."/>
            <person name="Muraguchi H."/>
            <person name="Natvig D.O."/>
            <person name="Palmerini H."/>
            <person name="Ramesh M.A."/>
            <person name="Rehmeyer C.J."/>
            <person name="Roe B.A."/>
            <person name="Shenoy N."/>
            <person name="Stanke M."/>
            <person name="Ter-Hovhannisyan V."/>
            <person name="Tunlid A."/>
            <person name="Velagapudi R."/>
            <person name="Vision T.J."/>
            <person name="Zeng Q."/>
            <person name="Zolan M.E."/>
            <person name="Pukkila P.J."/>
        </authorList>
    </citation>
    <scope>NUCLEOTIDE SEQUENCE [LARGE SCALE GENOMIC DNA]</scope>
    <source>
        <strain evidence="2">Okayama-7 / 130 / ATCC MYA-4618 / FGSC 9003</strain>
    </source>
</reference>